<organism evidence="17 18">
    <name type="scientific">Anabas testudineus</name>
    <name type="common">Climbing perch</name>
    <name type="synonym">Anthias testudineus</name>
    <dbReference type="NCBI Taxonomy" id="64144"/>
    <lineage>
        <taxon>Eukaryota</taxon>
        <taxon>Metazoa</taxon>
        <taxon>Chordata</taxon>
        <taxon>Craniata</taxon>
        <taxon>Vertebrata</taxon>
        <taxon>Euteleostomi</taxon>
        <taxon>Actinopterygii</taxon>
        <taxon>Neopterygii</taxon>
        <taxon>Teleostei</taxon>
        <taxon>Neoteleostei</taxon>
        <taxon>Acanthomorphata</taxon>
        <taxon>Anabantaria</taxon>
        <taxon>Anabantiformes</taxon>
        <taxon>Anabantoidei</taxon>
        <taxon>Anabantidae</taxon>
        <taxon>Anabas</taxon>
    </lineage>
</organism>
<dbReference type="Gene3D" id="2.60.40.4100">
    <property type="entry name" value="Zona pellucida, ZP-C domain"/>
    <property type="match status" value="1"/>
</dbReference>
<evidence type="ECO:0000256" key="12">
    <source>
        <dbReference type="ARBA" id="ARBA00023157"/>
    </source>
</evidence>
<dbReference type="RefSeq" id="XP_026229444.1">
    <property type="nucleotide sequence ID" value="XM_026373659.1"/>
</dbReference>
<comment type="subcellular location">
    <subcellularLocation>
        <location evidence="1">Secreted</location>
        <location evidence="1">Extracellular space</location>
        <location evidence="1">Extracellular matrix</location>
    </subcellularLocation>
    <subcellularLocation>
        <location evidence="14">Zona pellucida</location>
    </subcellularLocation>
    <subcellularLocation>
        <location evidence="14">Cell membrane</location>
        <topology evidence="14">Single-pass type I membrane protein</topology>
    </subcellularLocation>
</comment>
<dbReference type="GO" id="GO:0035805">
    <property type="term" value="C:egg coat"/>
    <property type="evidence" value="ECO:0007669"/>
    <property type="project" value="UniProtKB-SubCell"/>
</dbReference>
<comment type="domain">
    <text evidence="14">The ZP domain is involved in the polymerization of the ZP proteins to form the zona pellucida.</text>
</comment>
<evidence type="ECO:0000256" key="7">
    <source>
        <dbReference type="ARBA" id="ARBA00022685"/>
    </source>
</evidence>
<feature type="signal peptide" evidence="14">
    <location>
        <begin position="1"/>
        <end position="25"/>
    </location>
</feature>
<dbReference type="Proteomes" id="UP000265040">
    <property type="component" value="Chromosome 17"/>
</dbReference>
<dbReference type="InParanoid" id="A0A3Q1IF96"/>
<dbReference type="PROSITE" id="PS51034">
    <property type="entry name" value="ZP_2"/>
    <property type="match status" value="1"/>
</dbReference>
<dbReference type="Gene3D" id="2.60.40.3210">
    <property type="entry name" value="Zona pellucida, ZP-N domain"/>
    <property type="match status" value="1"/>
</dbReference>
<dbReference type="GeneID" id="113171359"/>
<dbReference type="Pfam" id="PF00100">
    <property type="entry name" value="Zona_pellucida"/>
    <property type="match status" value="1"/>
</dbReference>
<keyword evidence="7 14" id="KW-0165">Cleavage on pair of basic residues</keyword>
<evidence type="ECO:0000259" key="16">
    <source>
        <dbReference type="PROSITE" id="PS51034"/>
    </source>
</evidence>
<sequence length="427" mass="47823">MGRKLLRASVWWIIGLISLFSQSLSRTEVQPEEPSARPVVVRCHPDSMEVVVQADMFSTGLKVDGRHLRLGSDLVGGGSACGALPSGEDQFTVRAPLMECGTQLSSTREKIIYSNVLVYSPEPSSDGVLRLDGARVPVECHYEKRYAVNGISVRPTWIPFVSRASAGDQINFNLRLMADDWQLERGSHAYFLGYPVNFEASAIMVNHAPLQVYVDHCVATTTPDAEAILRYDFIDNYGCLADAYLTNSSSHFLPRVEEHMLRFQLDAFRFYREPSNQVYITCYMKAVPVNLTVSSQNKACSLIEKRWRSVDGHHQTCRSCGISYQVEGPLFTEPPTTTTMITEASSTITTHEKPEQHPARYIRFRPKMRQSQYNDPNQSSGKLVKRGDDYKAERTMQLGPHIVLASSEFVSGPTDSKSRLSPKAKIT</sequence>
<keyword evidence="9 14" id="KW-0732">Signal</keyword>
<dbReference type="Ensembl" id="ENSATET00000018443.2">
    <property type="protein sequence ID" value="ENSATEP00000018139.2"/>
    <property type="gene ID" value="ENSATEG00000012592.2"/>
</dbReference>
<dbReference type="Pfam" id="PF23344">
    <property type="entry name" value="ZP-N"/>
    <property type="match status" value="1"/>
</dbReference>
<reference evidence="17" key="3">
    <citation type="submission" date="2025-09" db="UniProtKB">
        <authorList>
            <consortium name="Ensembl"/>
        </authorList>
    </citation>
    <scope>IDENTIFICATION</scope>
</reference>
<dbReference type="AlphaFoldDB" id="A0A3Q1IF96"/>
<keyword evidence="10" id="KW-1133">Transmembrane helix</keyword>
<dbReference type="PANTHER" id="PTHR11576">
    <property type="entry name" value="ZONA PELLUCIDA SPERM-BINDING PROTEIN 3"/>
    <property type="match status" value="1"/>
</dbReference>
<dbReference type="STRING" id="64144.ENSATEP00000018139"/>
<dbReference type="GO" id="GO:0032190">
    <property type="term" value="F:acrosin binding"/>
    <property type="evidence" value="ECO:0007669"/>
    <property type="project" value="TreeGrafter"/>
</dbReference>
<evidence type="ECO:0000256" key="4">
    <source>
        <dbReference type="ARBA" id="ARBA00022475"/>
    </source>
</evidence>
<dbReference type="OrthoDB" id="8880842at2759"/>
<keyword evidence="5 14" id="KW-0964">Secreted</keyword>
<dbReference type="GeneTree" id="ENSGT01030000234567"/>
<evidence type="ECO:0000256" key="9">
    <source>
        <dbReference type="ARBA" id="ARBA00022729"/>
    </source>
</evidence>
<reference evidence="17" key="2">
    <citation type="submission" date="2025-08" db="UniProtKB">
        <authorList>
            <consortium name="Ensembl"/>
        </authorList>
    </citation>
    <scope>IDENTIFICATION</scope>
</reference>
<keyword evidence="12 14" id="KW-1015">Disulfide bond</keyword>
<evidence type="ECO:0000313" key="17">
    <source>
        <dbReference type="Ensembl" id="ENSATEP00000018139.2"/>
    </source>
</evidence>
<evidence type="ECO:0000256" key="8">
    <source>
        <dbReference type="ARBA" id="ARBA00022692"/>
    </source>
</evidence>
<feature type="region of interest" description="Disordered" evidence="15">
    <location>
        <begin position="407"/>
        <end position="427"/>
    </location>
</feature>
<dbReference type="GO" id="GO:0007339">
    <property type="term" value="P:binding of sperm to zona pellucida"/>
    <property type="evidence" value="ECO:0007669"/>
    <property type="project" value="UniProtKB-UniRule"/>
</dbReference>
<comment type="function">
    <text evidence="14">Component of the zona pellucida, an extracellular matrix surrounding oocytes which mediates sperm binding, induction of the acrosome reaction and prevents post-fertilization polyspermy. The zona pellucida is composed of 3 to 4 glycoproteins, ZP1, ZP2, ZP3, and ZP4. ZP3 is essential for sperm binding and zona matrix formation.</text>
</comment>
<dbReference type="FunFam" id="2.60.40.3210:FF:000001">
    <property type="entry name" value="Zona pellucida sperm-binding protein 3"/>
    <property type="match status" value="1"/>
</dbReference>
<dbReference type="FunFam" id="2.60.40.4100:FF:000002">
    <property type="entry name" value="Zona pellucida sperm-binding protein 3"/>
    <property type="match status" value="1"/>
</dbReference>
<dbReference type="PRINTS" id="PR00023">
    <property type="entry name" value="ZPELLUCIDA"/>
</dbReference>
<dbReference type="GO" id="GO:0035804">
    <property type="term" value="F:structural constituent of egg coat"/>
    <property type="evidence" value="ECO:0007669"/>
    <property type="project" value="UniProtKB-UniRule"/>
</dbReference>
<evidence type="ECO:0000256" key="6">
    <source>
        <dbReference type="ARBA" id="ARBA00022530"/>
    </source>
</evidence>
<reference evidence="17" key="1">
    <citation type="submission" date="2021-04" db="EMBL/GenBank/DDBJ databases">
        <authorList>
            <consortium name="Wellcome Sanger Institute Data Sharing"/>
        </authorList>
    </citation>
    <scope>NUCLEOTIDE SEQUENCE [LARGE SCALE GENOMIC DNA]</scope>
</reference>
<evidence type="ECO:0000256" key="13">
    <source>
        <dbReference type="ARBA" id="ARBA00023180"/>
    </source>
</evidence>
<dbReference type="InterPro" id="IPR055355">
    <property type="entry name" value="ZP-C"/>
</dbReference>
<evidence type="ECO:0000256" key="14">
    <source>
        <dbReference type="RuleBase" id="RU367066"/>
    </source>
</evidence>
<evidence type="ECO:0000256" key="10">
    <source>
        <dbReference type="ARBA" id="ARBA00022989"/>
    </source>
</evidence>
<keyword evidence="11" id="KW-0472">Membrane</keyword>
<feature type="domain" description="ZP" evidence="16">
    <location>
        <begin position="42"/>
        <end position="307"/>
    </location>
</feature>
<evidence type="ECO:0000256" key="11">
    <source>
        <dbReference type="ARBA" id="ARBA00023136"/>
    </source>
</evidence>
<name>A0A3Q1IF96_ANATE</name>
<dbReference type="InterPro" id="IPR048290">
    <property type="entry name" value="ZP_chr"/>
</dbReference>
<dbReference type="InterPro" id="IPR055356">
    <property type="entry name" value="ZP-N"/>
</dbReference>
<keyword evidence="8" id="KW-0812">Transmembrane</keyword>
<dbReference type="InterPro" id="IPR042235">
    <property type="entry name" value="ZP-C_dom"/>
</dbReference>
<evidence type="ECO:0000256" key="15">
    <source>
        <dbReference type="SAM" id="MobiDB-lite"/>
    </source>
</evidence>
<dbReference type="PANTHER" id="PTHR11576:SF2">
    <property type="entry name" value="ZONA PELLUCIDA SPERM-BINDING PROTEIN 3"/>
    <property type="match status" value="1"/>
</dbReference>
<dbReference type="GO" id="GO:0035803">
    <property type="term" value="P:egg coat formation"/>
    <property type="evidence" value="ECO:0007669"/>
    <property type="project" value="UniProtKB-UniRule"/>
</dbReference>
<keyword evidence="6 14" id="KW-0272">Extracellular matrix</keyword>
<keyword evidence="18" id="KW-1185">Reference proteome</keyword>
<evidence type="ECO:0000256" key="2">
    <source>
        <dbReference type="ARBA" id="ARBA00006735"/>
    </source>
</evidence>
<dbReference type="GO" id="GO:0005886">
    <property type="term" value="C:plasma membrane"/>
    <property type="evidence" value="ECO:0007669"/>
    <property type="project" value="UniProtKB-SubCell"/>
</dbReference>
<evidence type="ECO:0000313" key="18">
    <source>
        <dbReference type="Proteomes" id="UP000265040"/>
    </source>
</evidence>
<keyword evidence="13" id="KW-0325">Glycoprotein</keyword>
<feature type="chain" id="PRO_5041486822" description="Zona pellucida sperm-binding protein 3" evidence="14">
    <location>
        <begin position="26"/>
        <end position="427"/>
    </location>
</feature>
<accession>A0A3Q1IF96</accession>
<evidence type="ECO:0000256" key="1">
    <source>
        <dbReference type="ARBA" id="ARBA00004498"/>
    </source>
</evidence>
<comment type="similarity">
    <text evidence="2 14">Belongs to the ZP domain family. ZPC subfamily.</text>
</comment>
<evidence type="ECO:0000256" key="3">
    <source>
        <dbReference type="ARBA" id="ARBA00017980"/>
    </source>
</evidence>
<protein>
    <recommendedName>
        <fullName evidence="3 14">Zona pellucida sperm-binding protein 3</fullName>
    </recommendedName>
</protein>
<dbReference type="SMART" id="SM00241">
    <property type="entry name" value="ZP"/>
    <property type="match status" value="1"/>
</dbReference>
<comment type="PTM">
    <text evidence="14">Proteolytically cleaved before the transmembrane segment to yield the secreted ectodomain incorporated in the zona pellucida.</text>
</comment>
<keyword evidence="4 14" id="KW-1003">Cell membrane</keyword>
<evidence type="ECO:0000256" key="5">
    <source>
        <dbReference type="ARBA" id="ARBA00022525"/>
    </source>
</evidence>
<dbReference type="GO" id="GO:2000344">
    <property type="term" value="P:positive regulation of acrosome reaction"/>
    <property type="evidence" value="ECO:0007669"/>
    <property type="project" value="UniProtKB-UniRule"/>
</dbReference>
<proteinExistence type="inferred from homology"/>
<dbReference type="InterPro" id="IPR001507">
    <property type="entry name" value="ZP_dom"/>
</dbReference>